<comment type="caution">
    <text evidence="2">The sequence shown here is derived from an EMBL/GenBank/DDBJ whole genome shotgun (WGS) entry which is preliminary data.</text>
</comment>
<feature type="region of interest" description="Disordered" evidence="1">
    <location>
        <begin position="1"/>
        <end position="34"/>
    </location>
</feature>
<evidence type="ECO:0000313" key="2">
    <source>
        <dbReference type="EMBL" id="MPC66004.1"/>
    </source>
</evidence>
<reference evidence="2 3" key="1">
    <citation type="submission" date="2019-05" db="EMBL/GenBank/DDBJ databases">
        <title>Another draft genome of Portunus trituberculatus and its Hox gene families provides insights of decapod evolution.</title>
        <authorList>
            <person name="Jeong J.-H."/>
            <person name="Song I."/>
            <person name="Kim S."/>
            <person name="Choi T."/>
            <person name="Kim D."/>
            <person name="Ryu S."/>
            <person name="Kim W."/>
        </authorList>
    </citation>
    <scope>NUCLEOTIDE SEQUENCE [LARGE SCALE GENOMIC DNA]</scope>
    <source>
        <tissue evidence="2">Muscle</tissue>
    </source>
</reference>
<evidence type="ECO:0000256" key="1">
    <source>
        <dbReference type="SAM" id="MobiDB-lite"/>
    </source>
</evidence>
<name>A0A5B7HB81_PORTR</name>
<accession>A0A5B7HB81</accession>
<proteinExistence type="predicted"/>
<organism evidence="2 3">
    <name type="scientific">Portunus trituberculatus</name>
    <name type="common">Swimming crab</name>
    <name type="synonym">Neptunus trituberculatus</name>
    <dbReference type="NCBI Taxonomy" id="210409"/>
    <lineage>
        <taxon>Eukaryota</taxon>
        <taxon>Metazoa</taxon>
        <taxon>Ecdysozoa</taxon>
        <taxon>Arthropoda</taxon>
        <taxon>Crustacea</taxon>
        <taxon>Multicrustacea</taxon>
        <taxon>Malacostraca</taxon>
        <taxon>Eumalacostraca</taxon>
        <taxon>Eucarida</taxon>
        <taxon>Decapoda</taxon>
        <taxon>Pleocyemata</taxon>
        <taxon>Brachyura</taxon>
        <taxon>Eubrachyura</taxon>
        <taxon>Portunoidea</taxon>
        <taxon>Portunidae</taxon>
        <taxon>Portuninae</taxon>
        <taxon>Portunus</taxon>
    </lineage>
</organism>
<protein>
    <submittedName>
        <fullName evidence="2">Uncharacterized protein</fullName>
    </submittedName>
</protein>
<dbReference type="EMBL" id="VSRR010024148">
    <property type="protein sequence ID" value="MPC66004.1"/>
    <property type="molecule type" value="Genomic_DNA"/>
</dbReference>
<sequence>MADNEGKRRRQRTITITTTDESEKSWRVTSPPPSSRALFSSEPILIPETRVKQYSGFEFSL</sequence>
<keyword evidence="3" id="KW-1185">Reference proteome</keyword>
<evidence type="ECO:0000313" key="3">
    <source>
        <dbReference type="Proteomes" id="UP000324222"/>
    </source>
</evidence>
<dbReference type="AlphaFoldDB" id="A0A5B7HB81"/>
<gene>
    <name evidence="2" type="ORF">E2C01_060147</name>
</gene>
<dbReference type="Proteomes" id="UP000324222">
    <property type="component" value="Unassembled WGS sequence"/>
</dbReference>